<feature type="coiled-coil region" evidence="1">
    <location>
        <begin position="85"/>
        <end position="133"/>
    </location>
</feature>
<evidence type="ECO:0000256" key="1">
    <source>
        <dbReference type="SAM" id="Coils"/>
    </source>
</evidence>
<dbReference type="Pfam" id="PF25298">
    <property type="entry name" value="Baculo_FP_2nd"/>
    <property type="match status" value="1"/>
</dbReference>
<dbReference type="EMBL" id="JAHIBW010000016">
    <property type="protein sequence ID" value="KAG7303761.1"/>
    <property type="molecule type" value="Genomic_DNA"/>
</dbReference>
<gene>
    <name evidence="4" type="ORF">JYU34_012335</name>
</gene>
<dbReference type="InterPro" id="IPR057251">
    <property type="entry name" value="FP_C"/>
</dbReference>
<comment type="caution">
    <text evidence="4">The sequence shown here is derived from an EMBL/GenBank/DDBJ whole genome shotgun (WGS) entry which is preliminary data.</text>
</comment>
<name>A0ABQ7QEW9_PLUXY</name>
<protein>
    <recommendedName>
        <fullName evidence="3">FP protein C-terminal domain-containing protein</fullName>
    </recommendedName>
</protein>
<organism evidence="4 5">
    <name type="scientific">Plutella xylostella</name>
    <name type="common">Diamondback moth</name>
    <name type="synonym">Plutella maculipennis</name>
    <dbReference type="NCBI Taxonomy" id="51655"/>
    <lineage>
        <taxon>Eukaryota</taxon>
        <taxon>Metazoa</taxon>
        <taxon>Ecdysozoa</taxon>
        <taxon>Arthropoda</taxon>
        <taxon>Hexapoda</taxon>
        <taxon>Insecta</taxon>
        <taxon>Pterygota</taxon>
        <taxon>Neoptera</taxon>
        <taxon>Endopterygota</taxon>
        <taxon>Lepidoptera</taxon>
        <taxon>Glossata</taxon>
        <taxon>Ditrysia</taxon>
        <taxon>Yponomeutoidea</taxon>
        <taxon>Plutellidae</taxon>
        <taxon>Plutella</taxon>
    </lineage>
</organism>
<evidence type="ECO:0000313" key="5">
    <source>
        <dbReference type="Proteomes" id="UP000823941"/>
    </source>
</evidence>
<evidence type="ECO:0000259" key="3">
    <source>
        <dbReference type="Pfam" id="PF25298"/>
    </source>
</evidence>
<keyword evidence="5" id="KW-1185">Reference proteome</keyword>
<evidence type="ECO:0000313" key="4">
    <source>
        <dbReference type="EMBL" id="KAG7303761.1"/>
    </source>
</evidence>
<dbReference type="Proteomes" id="UP000823941">
    <property type="component" value="Chromosome 16"/>
</dbReference>
<feature type="domain" description="FP protein C-terminal" evidence="3">
    <location>
        <begin position="238"/>
        <end position="287"/>
    </location>
</feature>
<feature type="compositionally biased region" description="Polar residues" evidence="2">
    <location>
        <begin position="1"/>
        <end position="25"/>
    </location>
</feature>
<accession>A0ABQ7QEW9</accession>
<evidence type="ECO:0000256" key="2">
    <source>
        <dbReference type="SAM" id="MobiDB-lite"/>
    </source>
</evidence>
<keyword evidence="1" id="KW-0175">Coiled coil</keyword>
<proteinExistence type="predicted"/>
<sequence length="293" mass="33945">MDKSLSTPDISSRENASTPPNFVSQRNKRRREFETDDMDLAFSSFKEEMKEMIKTLMEGQEIELKKITPTLMEIKETNCNIENSIAFLTAQNDEFKKKIEQIELQSRKDKEYITLLEEKLEDMQRGSRKANIEIKNVPKSNKETKDELINMVMSLAKNIDCKITKTDIRDIYRVQGKKDAKTNTPIIVETSSTILKTDILKLSKTYNYKQKQKLCAKHLGITKNEDTPIYVSEQLTARGSRLFFLARDLAKSKGYKFSWTSYGKVYVRQDEHSPIIAIKSEAQVNNLMQKKSD</sequence>
<feature type="region of interest" description="Disordered" evidence="2">
    <location>
        <begin position="1"/>
        <end position="30"/>
    </location>
</feature>
<reference evidence="4 5" key="1">
    <citation type="submission" date="2021-06" db="EMBL/GenBank/DDBJ databases">
        <title>A haploid diamondback moth (Plutella xylostella L.) genome assembly resolves 31 chromosomes and identifies a diamide resistance mutation.</title>
        <authorList>
            <person name="Ward C.M."/>
            <person name="Perry K.D."/>
            <person name="Baker G."/>
            <person name="Powis K."/>
            <person name="Heckel D.G."/>
            <person name="Baxter S.W."/>
        </authorList>
    </citation>
    <scope>NUCLEOTIDE SEQUENCE [LARGE SCALE GENOMIC DNA]</scope>
    <source>
        <strain evidence="4 5">LV</strain>
        <tissue evidence="4">Single pupa</tissue>
    </source>
</reference>